<comment type="subcellular location">
    <subcellularLocation>
        <location evidence="2">Secreted</location>
    </subcellularLocation>
</comment>
<sequence>MTKHTGNAKIKLCIKNSQKNVKTKGSAVMFNQRRVNKIITTMALTLSLILSSFSQVFAAPYLPNDYNKQPENIIKKHFPKPAGPILTPAFKEGKKDFTSHDEMMEFIYDLQKTSNHMKVSIIGQTQEGKPIPLLIFSNPSYSNAADILKLERPVVWLQGQIHGNEPAGGEGALGVAKNLAGKLGDEVLGKVSVVILPRFNGDGSFYFQRQMASKLDSNRDHLKFDIQETILVHEAFNEFKPEVVIDAHEYSVFGKFKNVGSKGGLVYHDILISSAKNLNIPKDVRKVSDNLFVNNAQKDLASRNFSNYDYYTFTEKGGKPTIFEAGTDPKIGRNAYGLQPSFSFLVESRGIGIGKENFERRVLSHIVSAQNIIRSTANNADLVKKTIDNARKEITKLGKTVDPNDKLVLRDLHKKVANDKLDIIDIGTGEKVKLDVEVFSSKEAIPTLERVRPTAYILPPAYHEVAKRLSYSGVVVRKLNKDMELPVEAYKVKDKKIDTNYYEGHLRNDVTVDVNKKNAAFPKGSYVFTMDQPNANLIAMCLEPDAEDSFVKFNIIPAEINNELPVYRYVENKSIDAKIIK</sequence>
<evidence type="ECO:0000256" key="9">
    <source>
        <dbReference type="ARBA" id="ARBA00023180"/>
    </source>
</evidence>
<name>Q898E1_CLOTE</name>
<protein>
    <submittedName>
        <fullName evidence="12">Zink-carboxypeptidase</fullName>
    </submittedName>
</protein>
<evidence type="ECO:0000256" key="6">
    <source>
        <dbReference type="ARBA" id="ARBA00022729"/>
    </source>
</evidence>
<evidence type="ECO:0000313" key="12">
    <source>
        <dbReference type="EMBL" id="AAO35142.1"/>
    </source>
</evidence>
<evidence type="ECO:0000256" key="2">
    <source>
        <dbReference type="ARBA" id="ARBA00004613"/>
    </source>
</evidence>
<dbReference type="GO" id="GO:0005615">
    <property type="term" value="C:extracellular space"/>
    <property type="evidence" value="ECO:0007669"/>
    <property type="project" value="TreeGrafter"/>
</dbReference>
<dbReference type="GO" id="GO:0004181">
    <property type="term" value="F:metallocarboxypeptidase activity"/>
    <property type="evidence" value="ECO:0007669"/>
    <property type="project" value="InterPro"/>
</dbReference>
<organism evidence="12 13">
    <name type="scientific">Clostridium tetani (strain Massachusetts / E88)</name>
    <dbReference type="NCBI Taxonomy" id="212717"/>
    <lineage>
        <taxon>Bacteria</taxon>
        <taxon>Bacillati</taxon>
        <taxon>Bacillota</taxon>
        <taxon>Clostridia</taxon>
        <taxon>Eubacteriales</taxon>
        <taxon>Clostridiaceae</taxon>
        <taxon>Clostridium</taxon>
    </lineage>
</organism>
<dbReference type="InterPro" id="IPR000834">
    <property type="entry name" value="Peptidase_M14"/>
</dbReference>
<keyword evidence="9" id="KW-0325">Glycoprotein</keyword>
<proteinExistence type="inferred from homology"/>
<feature type="domain" description="Peptidase M14" evidence="11">
    <location>
        <begin position="96"/>
        <end position="376"/>
    </location>
</feature>
<keyword evidence="8" id="KW-0843">Virulence</keyword>
<keyword evidence="13" id="KW-1185">Reference proteome</keyword>
<keyword evidence="6" id="KW-0732">Signal</keyword>
<evidence type="ECO:0000313" key="13">
    <source>
        <dbReference type="Proteomes" id="UP000001412"/>
    </source>
</evidence>
<dbReference type="SMART" id="SM00631">
    <property type="entry name" value="Zn_pept"/>
    <property type="match status" value="1"/>
</dbReference>
<keyword evidence="7" id="KW-0378">Hydrolase</keyword>
<dbReference type="Gene3D" id="3.40.630.10">
    <property type="entry name" value="Zn peptidases"/>
    <property type="match status" value="1"/>
</dbReference>
<evidence type="ECO:0000259" key="11">
    <source>
        <dbReference type="PROSITE" id="PS52035"/>
    </source>
</evidence>
<dbReference type="KEGG" id="ctc:CTC_00519"/>
<evidence type="ECO:0000256" key="1">
    <source>
        <dbReference type="ARBA" id="ARBA00001947"/>
    </source>
</evidence>
<dbReference type="Proteomes" id="UP000001412">
    <property type="component" value="Chromosome"/>
</dbReference>
<dbReference type="GO" id="GO:0008270">
    <property type="term" value="F:zinc ion binding"/>
    <property type="evidence" value="ECO:0007669"/>
    <property type="project" value="InterPro"/>
</dbReference>
<dbReference type="PANTHER" id="PTHR11705:SF83">
    <property type="entry name" value="INACTIVE METALLOCARBOXYPEPTIDASE ECM14"/>
    <property type="match status" value="1"/>
</dbReference>
<dbReference type="AlphaFoldDB" id="Q898E1"/>
<dbReference type="EMBL" id="AE015927">
    <property type="protein sequence ID" value="AAO35142.1"/>
    <property type="molecule type" value="Genomic_DNA"/>
</dbReference>
<evidence type="ECO:0000256" key="7">
    <source>
        <dbReference type="ARBA" id="ARBA00022801"/>
    </source>
</evidence>
<comment type="cofactor">
    <cofactor evidence="1">
        <name>Zn(2+)</name>
        <dbReference type="ChEBI" id="CHEBI:29105"/>
    </cofactor>
</comment>
<keyword evidence="5" id="KW-0645">Protease</keyword>
<feature type="active site" description="Proton donor/acceptor" evidence="10">
    <location>
        <position position="347"/>
    </location>
</feature>
<evidence type="ECO:0000256" key="8">
    <source>
        <dbReference type="ARBA" id="ARBA00023026"/>
    </source>
</evidence>
<dbReference type="PANTHER" id="PTHR11705">
    <property type="entry name" value="PROTEASE FAMILY M14 CARBOXYPEPTIDASE A,B"/>
    <property type="match status" value="1"/>
</dbReference>
<dbReference type="PROSITE" id="PS52035">
    <property type="entry name" value="PEPTIDASE_M14"/>
    <property type="match status" value="1"/>
</dbReference>
<evidence type="ECO:0000256" key="3">
    <source>
        <dbReference type="ARBA" id="ARBA00005988"/>
    </source>
</evidence>
<comment type="similarity">
    <text evidence="3 10">Belongs to the peptidase M14 family.</text>
</comment>
<keyword evidence="12" id="KW-0121">Carboxypeptidase</keyword>
<accession>Q898E1</accession>
<gene>
    <name evidence="12" type="ordered locus">CTC_00519</name>
</gene>
<keyword evidence="4" id="KW-0964">Secreted</keyword>
<dbReference type="STRING" id="212717.CTC_00519"/>
<dbReference type="GO" id="GO:0006508">
    <property type="term" value="P:proteolysis"/>
    <property type="evidence" value="ECO:0007669"/>
    <property type="project" value="UniProtKB-KW"/>
</dbReference>
<dbReference type="SUPFAM" id="SSF53187">
    <property type="entry name" value="Zn-dependent exopeptidases"/>
    <property type="match status" value="1"/>
</dbReference>
<dbReference type="HOGENOM" id="CLU_026103_1_0_9"/>
<reference evidence="12 13" key="1">
    <citation type="journal article" date="2003" name="Proc. Natl. Acad. Sci. U.S.A.">
        <title>The genome sequence of Clostridium tetani, the causative agent of tetanus disease.</title>
        <authorList>
            <person name="Brueggemann H."/>
            <person name="Baumer S."/>
            <person name="Fricke W.F."/>
            <person name="Wiezer A."/>
            <person name="Liesegang H."/>
            <person name="Decker I."/>
            <person name="Herzberg C."/>
            <person name="Martinez-Arias R."/>
            <person name="Merkl R."/>
            <person name="Henne A."/>
            <person name="Gottschalk G."/>
        </authorList>
    </citation>
    <scope>NUCLEOTIDE SEQUENCE [LARGE SCALE GENOMIC DNA]</scope>
    <source>
        <strain evidence="13">Massachusetts / E88</strain>
    </source>
</reference>
<evidence type="ECO:0000256" key="10">
    <source>
        <dbReference type="PROSITE-ProRule" id="PRU01379"/>
    </source>
</evidence>
<dbReference type="CDD" id="cd06242">
    <property type="entry name" value="M14-like"/>
    <property type="match status" value="1"/>
</dbReference>
<evidence type="ECO:0000256" key="5">
    <source>
        <dbReference type="ARBA" id="ARBA00022670"/>
    </source>
</evidence>
<evidence type="ECO:0000256" key="4">
    <source>
        <dbReference type="ARBA" id="ARBA00022525"/>
    </source>
</evidence>
<dbReference type="Pfam" id="PF00246">
    <property type="entry name" value="Peptidase_M14"/>
    <property type="match status" value="1"/>
</dbReference>